<gene>
    <name evidence="1" type="ORF">CTRU02_215084</name>
</gene>
<reference evidence="1 2" key="1">
    <citation type="journal article" date="2020" name="Phytopathology">
        <title>Genome Sequence Resources of Colletotrichum truncatum, C. plurivorum, C. musicola, and C. sojae: Four Species Pathogenic to Soybean (Glycine max).</title>
        <authorList>
            <person name="Rogerio F."/>
            <person name="Boufleur T.R."/>
            <person name="Ciampi-Guillardi M."/>
            <person name="Sukno S.A."/>
            <person name="Thon M.R."/>
            <person name="Massola Junior N.S."/>
            <person name="Baroncelli R."/>
        </authorList>
    </citation>
    <scope>NUCLEOTIDE SEQUENCE [LARGE SCALE GENOMIC DNA]</scope>
    <source>
        <strain evidence="1 2">CMES1059</strain>
    </source>
</reference>
<sequence length="156" mass="17125">MDPLSITASVITVVTLAGQCAKSFACLRNVYKTLPGRLHALNNEVTDINAVLIDVATLLGERGKHNIPLDEQSQIAHIVTQLTEKLTELRSIIDALSTSSSRANIPIVQARAWSKVQEKLSRLQEDIKNAKSRLNVLLGASNSYVPQQLDSHLLLY</sequence>
<organism evidence="1 2">
    <name type="scientific">Colletotrichum truncatum</name>
    <name type="common">Anthracnose fungus</name>
    <name type="synonym">Colletotrichum capsici</name>
    <dbReference type="NCBI Taxonomy" id="5467"/>
    <lineage>
        <taxon>Eukaryota</taxon>
        <taxon>Fungi</taxon>
        <taxon>Dikarya</taxon>
        <taxon>Ascomycota</taxon>
        <taxon>Pezizomycotina</taxon>
        <taxon>Sordariomycetes</taxon>
        <taxon>Hypocreomycetidae</taxon>
        <taxon>Glomerellales</taxon>
        <taxon>Glomerellaceae</taxon>
        <taxon>Colletotrichum</taxon>
        <taxon>Colletotrichum truncatum species complex</taxon>
    </lineage>
</organism>
<comment type="caution">
    <text evidence="1">The sequence shown here is derived from an EMBL/GenBank/DDBJ whole genome shotgun (WGS) entry which is preliminary data.</text>
</comment>
<proteinExistence type="predicted"/>
<accession>A0ACC3YDH9</accession>
<keyword evidence="2" id="KW-1185">Reference proteome</keyword>
<dbReference type="Proteomes" id="UP000805649">
    <property type="component" value="Unassembled WGS sequence"/>
</dbReference>
<evidence type="ECO:0000313" key="2">
    <source>
        <dbReference type="Proteomes" id="UP000805649"/>
    </source>
</evidence>
<name>A0ACC3YDH9_COLTU</name>
<dbReference type="EMBL" id="VUJX02000013">
    <property type="protein sequence ID" value="KAL0929875.1"/>
    <property type="molecule type" value="Genomic_DNA"/>
</dbReference>
<evidence type="ECO:0000313" key="1">
    <source>
        <dbReference type="EMBL" id="KAL0929875.1"/>
    </source>
</evidence>
<protein>
    <submittedName>
        <fullName evidence="1">Ankyrin repeat domain-containing protein</fullName>
    </submittedName>
</protein>